<dbReference type="Pfam" id="PF03547">
    <property type="entry name" value="Mem_trans"/>
    <property type="match status" value="1"/>
</dbReference>
<reference evidence="8 9" key="1">
    <citation type="submission" date="2015-08" db="EMBL/GenBank/DDBJ databases">
        <title>Enterococcus genome sequence.</title>
        <authorList>
            <person name="Acedo J.Z."/>
            <person name="Vederas J.C."/>
        </authorList>
    </citation>
    <scope>NUCLEOTIDE SEQUENCE [LARGE SCALE GENOMIC DNA]</scope>
    <source>
        <strain evidence="8 9">49</strain>
    </source>
</reference>
<evidence type="ECO:0000256" key="3">
    <source>
        <dbReference type="ARBA" id="ARBA00022475"/>
    </source>
</evidence>
<feature type="transmembrane region" description="Helical" evidence="7">
    <location>
        <begin position="196"/>
        <end position="214"/>
    </location>
</feature>
<evidence type="ECO:0000256" key="2">
    <source>
        <dbReference type="ARBA" id="ARBA00022448"/>
    </source>
</evidence>
<keyword evidence="4 7" id="KW-0812">Transmembrane</keyword>
<name>A0A267HT52_9ENTE</name>
<evidence type="ECO:0000256" key="4">
    <source>
        <dbReference type="ARBA" id="ARBA00022692"/>
    </source>
</evidence>
<sequence length="301" mass="33350">MQAILMSAFSLLFIIFLGFIFKRVGIFSKADGNTLSQIILNLTLPAAIIVNLSQLTVSLNRIALILIAILFTLIQLILFRVFKGKQTRDNLTFSLYMGSGFNIGNFTLPFAQSFIPQAIPLISLFDIGNSVMLAGGTGLVVELLTGENYVFNGKLFLKRLGRSVPFVCYLIMLFLRLQTINVPAIILTIATPVANANTFLSMFMIGLYLEFKLAGKTRNLVFKTLFLRYLIGFMLVGVVYFTPFDQLMKLVLSILAVTPIPIFNVINAVLAGSDEESVGFCSSLSFLISLPLMTALIFMYR</sequence>
<proteinExistence type="predicted"/>
<dbReference type="GO" id="GO:0055085">
    <property type="term" value="P:transmembrane transport"/>
    <property type="evidence" value="ECO:0007669"/>
    <property type="project" value="InterPro"/>
</dbReference>
<keyword evidence="9" id="KW-1185">Reference proteome</keyword>
<feature type="transmembrane region" description="Helical" evidence="7">
    <location>
        <begin position="127"/>
        <end position="145"/>
    </location>
</feature>
<feature type="transmembrane region" description="Helical" evidence="7">
    <location>
        <begin position="94"/>
        <end position="115"/>
    </location>
</feature>
<keyword evidence="3" id="KW-1003">Cell membrane</keyword>
<organism evidence="8 9">
    <name type="scientific">Enterococcus canintestini</name>
    <dbReference type="NCBI Taxonomy" id="317010"/>
    <lineage>
        <taxon>Bacteria</taxon>
        <taxon>Bacillati</taxon>
        <taxon>Bacillota</taxon>
        <taxon>Bacilli</taxon>
        <taxon>Lactobacillales</taxon>
        <taxon>Enterococcaceae</taxon>
        <taxon>Enterococcus</taxon>
    </lineage>
</organism>
<keyword evidence="2" id="KW-0813">Transport</keyword>
<feature type="transmembrane region" description="Helical" evidence="7">
    <location>
        <begin position="250"/>
        <end position="271"/>
    </location>
</feature>
<dbReference type="Proteomes" id="UP000216797">
    <property type="component" value="Unassembled WGS sequence"/>
</dbReference>
<keyword evidence="6 7" id="KW-0472">Membrane</keyword>
<feature type="transmembrane region" description="Helical" evidence="7">
    <location>
        <begin position="6"/>
        <end position="26"/>
    </location>
</feature>
<dbReference type="RefSeq" id="WP_095006868.1">
    <property type="nucleotide sequence ID" value="NZ_LHUG01000006.1"/>
</dbReference>
<evidence type="ECO:0000256" key="5">
    <source>
        <dbReference type="ARBA" id="ARBA00022989"/>
    </source>
</evidence>
<feature type="transmembrane region" description="Helical" evidence="7">
    <location>
        <begin position="62"/>
        <end position="82"/>
    </location>
</feature>
<evidence type="ECO:0000256" key="7">
    <source>
        <dbReference type="SAM" id="Phobius"/>
    </source>
</evidence>
<evidence type="ECO:0000313" key="9">
    <source>
        <dbReference type="Proteomes" id="UP000216797"/>
    </source>
</evidence>
<dbReference type="EMBL" id="LHUG01000006">
    <property type="protein sequence ID" value="PAB00688.1"/>
    <property type="molecule type" value="Genomic_DNA"/>
</dbReference>
<evidence type="ECO:0000256" key="1">
    <source>
        <dbReference type="ARBA" id="ARBA00004141"/>
    </source>
</evidence>
<dbReference type="InterPro" id="IPR004776">
    <property type="entry name" value="Mem_transp_PIN-like"/>
</dbReference>
<dbReference type="PANTHER" id="PTHR36838:SF3">
    <property type="entry name" value="TRANSPORTER AUXIN EFFLUX CARRIER EC FAMILY"/>
    <property type="match status" value="1"/>
</dbReference>
<protein>
    <submittedName>
        <fullName evidence="8">Transporter</fullName>
    </submittedName>
</protein>
<keyword evidence="5 7" id="KW-1133">Transmembrane helix</keyword>
<evidence type="ECO:0000313" key="8">
    <source>
        <dbReference type="EMBL" id="PAB00688.1"/>
    </source>
</evidence>
<evidence type="ECO:0000256" key="6">
    <source>
        <dbReference type="ARBA" id="ARBA00023136"/>
    </source>
</evidence>
<dbReference type="AlphaFoldDB" id="A0A267HT52"/>
<comment type="subcellular location">
    <subcellularLocation>
        <location evidence="1">Membrane</location>
        <topology evidence="1">Multi-pass membrane protein</topology>
    </subcellularLocation>
</comment>
<dbReference type="PANTHER" id="PTHR36838">
    <property type="entry name" value="AUXIN EFFLUX CARRIER FAMILY PROTEIN"/>
    <property type="match status" value="1"/>
</dbReference>
<feature type="transmembrane region" description="Helical" evidence="7">
    <location>
        <begin position="166"/>
        <end position="190"/>
    </location>
</feature>
<feature type="transmembrane region" description="Helical" evidence="7">
    <location>
        <begin position="38"/>
        <end position="56"/>
    </location>
</feature>
<feature type="transmembrane region" description="Helical" evidence="7">
    <location>
        <begin position="278"/>
        <end position="300"/>
    </location>
</feature>
<gene>
    <name evidence="8" type="ORF">AKL21_09385</name>
</gene>
<comment type="caution">
    <text evidence="8">The sequence shown here is derived from an EMBL/GenBank/DDBJ whole genome shotgun (WGS) entry which is preliminary data.</text>
</comment>
<dbReference type="GO" id="GO:0016020">
    <property type="term" value="C:membrane"/>
    <property type="evidence" value="ECO:0007669"/>
    <property type="project" value="UniProtKB-SubCell"/>
</dbReference>
<accession>A0A267HT52</accession>
<feature type="transmembrane region" description="Helical" evidence="7">
    <location>
        <begin position="226"/>
        <end position="244"/>
    </location>
</feature>